<evidence type="ECO:0008006" key="5">
    <source>
        <dbReference type="Google" id="ProtNLM"/>
    </source>
</evidence>
<dbReference type="InterPro" id="IPR003599">
    <property type="entry name" value="Ig_sub"/>
</dbReference>
<dbReference type="SUPFAM" id="SSF48726">
    <property type="entry name" value="Immunoglobulin"/>
    <property type="match status" value="1"/>
</dbReference>
<keyword evidence="4" id="KW-1185">Reference proteome</keyword>
<name>A0A3Q2ZD77_HIPCM</name>
<evidence type="ECO:0000259" key="1">
    <source>
        <dbReference type="SMART" id="SM00406"/>
    </source>
</evidence>
<accession>A0A3Q2ZD77</accession>
<evidence type="ECO:0000313" key="4">
    <source>
        <dbReference type="Proteomes" id="UP000264820"/>
    </source>
</evidence>
<dbReference type="InterPro" id="IPR013106">
    <property type="entry name" value="Ig_V-set"/>
</dbReference>
<dbReference type="Ensembl" id="ENSHCOT00000017092.1">
    <property type="protein sequence ID" value="ENSHCOP00000024163.1"/>
    <property type="gene ID" value="ENSHCOG00000013263.1"/>
</dbReference>
<dbReference type="InterPro" id="IPR036179">
    <property type="entry name" value="Ig-like_dom_sf"/>
</dbReference>
<proteinExistence type="predicted"/>
<dbReference type="Pfam" id="PF07686">
    <property type="entry name" value="V-set"/>
    <property type="match status" value="1"/>
</dbReference>
<sequence length="148" mass="16536">MLYAVSISISEPSRDLATLVLTPAGGFDANVTQDSYRARENDNITLGWKFTSRANVSLTSLRIHCELFREGEVTVLFQLLGGVAVHLVGRVQCDRDALRRGQISLQLSKLRMEDSGVYRCQVKTSTGVKSGKYRVIVRGRPPKWLHET</sequence>
<reference evidence="3" key="1">
    <citation type="submission" date="2025-08" db="UniProtKB">
        <authorList>
            <consortium name="Ensembl"/>
        </authorList>
    </citation>
    <scope>IDENTIFICATION</scope>
</reference>
<feature type="domain" description="Immunoglobulin" evidence="2">
    <location>
        <begin position="33"/>
        <end position="138"/>
    </location>
</feature>
<evidence type="ECO:0000259" key="2">
    <source>
        <dbReference type="SMART" id="SM00409"/>
    </source>
</evidence>
<feature type="domain" description="Immunoglobulin V-set" evidence="1">
    <location>
        <begin position="60"/>
        <end position="122"/>
    </location>
</feature>
<evidence type="ECO:0000313" key="3">
    <source>
        <dbReference type="Ensembl" id="ENSHCOP00000024163.1"/>
    </source>
</evidence>
<dbReference type="OMA" id="CEVNTHT"/>
<dbReference type="SMART" id="SM00406">
    <property type="entry name" value="IGv"/>
    <property type="match status" value="1"/>
</dbReference>
<organism evidence="3 4">
    <name type="scientific">Hippocampus comes</name>
    <name type="common">Tiger tail seahorse</name>
    <dbReference type="NCBI Taxonomy" id="109280"/>
    <lineage>
        <taxon>Eukaryota</taxon>
        <taxon>Metazoa</taxon>
        <taxon>Chordata</taxon>
        <taxon>Craniata</taxon>
        <taxon>Vertebrata</taxon>
        <taxon>Euteleostomi</taxon>
        <taxon>Actinopterygii</taxon>
        <taxon>Neopterygii</taxon>
        <taxon>Teleostei</taxon>
        <taxon>Neoteleostei</taxon>
        <taxon>Acanthomorphata</taxon>
        <taxon>Syngnathiaria</taxon>
        <taxon>Syngnathiformes</taxon>
        <taxon>Syngnathoidei</taxon>
        <taxon>Syngnathidae</taxon>
        <taxon>Hippocampus</taxon>
    </lineage>
</organism>
<protein>
    <recommendedName>
        <fullName evidence="5">Immunoglobulin V-set domain-containing protein</fullName>
    </recommendedName>
</protein>
<dbReference type="Proteomes" id="UP000264820">
    <property type="component" value="Unplaced"/>
</dbReference>
<reference evidence="3" key="2">
    <citation type="submission" date="2025-09" db="UniProtKB">
        <authorList>
            <consortium name="Ensembl"/>
        </authorList>
    </citation>
    <scope>IDENTIFICATION</scope>
</reference>
<dbReference type="Gene3D" id="2.60.40.10">
    <property type="entry name" value="Immunoglobulins"/>
    <property type="match status" value="1"/>
</dbReference>
<dbReference type="STRING" id="109280.ENSHCOP00000024163"/>
<dbReference type="SMART" id="SM00409">
    <property type="entry name" value="IG"/>
    <property type="match status" value="1"/>
</dbReference>
<dbReference type="GeneTree" id="ENSGT01030000234775"/>
<dbReference type="AlphaFoldDB" id="A0A3Q2ZD77"/>
<dbReference type="InterPro" id="IPR013783">
    <property type="entry name" value="Ig-like_fold"/>
</dbReference>